<name>A0A248TL69_9BACI</name>
<evidence type="ECO:0000259" key="7">
    <source>
        <dbReference type="Pfam" id="PF01957"/>
    </source>
</evidence>
<evidence type="ECO:0000259" key="9">
    <source>
        <dbReference type="Pfam" id="PF25145"/>
    </source>
</evidence>
<organism evidence="10 11">
    <name type="scientific">Cytobacillus kochii</name>
    <dbReference type="NCBI Taxonomy" id="859143"/>
    <lineage>
        <taxon>Bacteria</taxon>
        <taxon>Bacillati</taxon>
        <taxon>Bacillota</taxon>
        <taxon>Bacilli</taxon>
        <taxon>Bacillales</taxon>
        <taxon>Bacillaceae</taxon>
        <taxon>Cytobacillus</taxon>
    </lineage>
</organism>
<dbReference type="PANTHER" id="PTHR33507:SF3">
    <property type="entry name" value="INNER MEMBRANE PROTEIN YBBJ"/>
    <property type="match status" value="1"/>
</dbReference>
<evidence type="ECO:0000313" key="11">
    <source>
        <dbReference type="Proteomes" id="UP000215137"/>
    </source>
</evidence>
<sequence length="438" mass="46824">MRKATIILSFLWAFFVMMTPISKADNEVVYVVPIEDTVEKGLHAFINRAVTTAEENQASAIIFEVNTPGGEVEAAKEIGRVLTSTNIKTISFVNKQALSAGAYISLNMDEIYMTPGATMGSAAIIDQEGNTADKKAVSAWLSAMTAAAEQSGRDPEIAQAMADDSIDLPELGAPKGKLLTLTASQADEVEYSEGTFATQAELLEHLGYEDAEVRSIEESFSEKLARFITHPIIVPILLSIGSIGLLLELYSPGFGIPGIMGLTALGLFFYGHMVAGFAGYESLIVFIIGIGLIIAEFFLPGGIAGVLGIAAVIGSLFMAGADVQQMATSIMIAAILSIAVSILMVKVFGKKMKFFKKLILSDSTNTERGYISNKSRSELIGKQGYALTGLRPSGTIVIENERIDVVSEGGFIKKDAKVEVIKAEGSRVVVRELTNLDK</sequence>
<evidence type="ECO:0000256" key="5">
    <source>
        <dbReference type="SAM" id="Phobius"/>
    </source>
</evidence>
<dbReference type="GO" id="GO:0005886">
    <property type="term" value="C:plasma membrane"/>
    <property type="evidence" value="ECO:0007669"/>
    <property type="project" value="TreeGrafter"/>
</dbReference>
<keyword evidence="3 5" id="KW-1133">Transmembrane helix</keyword>
<evidence type="ECO:0000256" key="4">
    <source>
        <dbReference type="ARBA" id="ARBA00023136"/>
    </source>
</evidence>
<evidence type="ECO:0000256" key="6">
    <source>
        <dbReference type="SAM" id="SignalP"/>
    </source>
</evidence>
<dbReference type="EMBL" id="CP022983">
    <property type="protein sequence ID" value="ASV68953.1"/>
    <property type="molecule type" value="Genomic_DNA"/>
</dbReference>
<keyword evidence="4 5" id="KW-0472">Membrane</keyword>
<evidence type="ECO:0000256" key="2">
    <source>
        <dbReference type="ARBA" id="ARBA00022692"/>
    </source>
</evidence>
<comment type="subcellular location">
    <subcellularLocation>
        <location evidence="1">Membrane</location>
        <topology evidence="1">Multi-pass membrane protein</topology>
    </subcellularLocation>
</comment>
<feature type="chain" id="PRO_5039626582" evidence="6">
    <location>
        <begin position="25"/>
        <end position="438"/>
    </location>
</feature>
<evidence type="ECO:0000256" key="3">
    <source>
        <dbReference type="ARBA" id="ARBA00022989"/>
    </source>
</evidence>
<dbReference type="PANTHER" id="PTHR33507">
    <property type="entry name" value="INNER MEMBRANE PROTEIN YBBJ"/>
    <property type="match status" value="1"/>
</dbReference>
<dbReference type="Pfam" id="PF24961">
    <property type="entry name" value="NfeD_membrane"/>
    <property type="match status" value="1"/>
</dbReference>
<feature type="domain" description="NfeD1b N-terminal" evidence="9">
    <location>
        <begin position="28"/>
        <end position="215"/>
    </location>
</feature>
<dbReference type="Proteomes" id="UP000215137">
    <property type="component" value="Chromosome"/>
</dbReference>
<feature type="domain" description="NfeD integral membrane" evidence="8">
    <location>
        <begin position="233"/>
        <end position="346"/>
    </location>
</feature>
<feature type="domain" description="NfeD-like C-terminal" evidence="7">
    <location>
        <begin position="377"/>
        <end position="431"/>
    </location>
</feature>
<keyword evidence="6" id="KW-0732">Signal</keyword>
<dbReference type="Gene3D" id="2.40.50.140">
    <property type="entry name" value="Nucleic acid-binding proteins"/>
    <property type="match status" value="1"/>
</dbReference>
<keyword evidence="11" id="KW-1185">Reference proteome</keyword>
<dbReference type="InterPro" id="IPR056739">
    <property type="entry name" value="NfeD_membrane"/>
</dbReference>
<reference evidence="10 11" key="1">
    <citation type="submission" date="2017-08" db="EMBL/GenBank/DDBJ databases">
        <title>Complete Genome Sequence of Bacillus kochii Oregon-R-modENCODE STRAIN BDGP4, isolated from Drosophila melanogaster gut.</title>
        <authorList>
            <person name="Wan K.H."/>
            <person name="Yu C."/>
            <person name="Park S."/>
            <person name="Hammonds A.S."/>
            <person name="Booth B.W."/>
            <person name="Celniker S.E."/>
        </authorList>
    </citation>
    <scope>NUCLEOTIDE SEQUENCE [LARGE SCALE GENOMIC DNA]</scope>
    <source>
        <strain evidence="10 11">BDGP4</strain>
    </source>
</reference>
<accession>A0A248TL69</accession>
<dbReference type="SUPFAM" id="SSF52096">
    <property type="entry name" value="ClpP/crotonase"/>
    <property type="match status" value="1"/>
</dbReference>
<dbReference type="InterPro" id="IPR002810">
    <property type="entry name" value="NfeD-like_C"/>
</dbReference>
<gene>
    <name evidence="10" type="ORF">CKF48_17620</name>
</gene>
<dbReference type="InterPro" id="IPR012340">
    <property type="entry name" value="NA-bd_OB-fold"/>
</dbReference>
<dbReference type="Pfam" id="PF25145">
    <property type="entry name" value="NfeD1b_N"/>
    <property type="match status" value="1"/>
</dbReference>
<dbReference type="Pfam" id="PF01957">
    <property type="entry name" value="NfeD"/>
    <property type="match status" value="1"/>
</dbReference>
<dbReference type="RefSeq" id="WP_095372518.1">
    <property type="nucleotide sequence ID" value="NZ_CP022983.1"/>
</dbReference>
<dbReference type="Gene3D" id="3.90.226.10">
    <property type="entry name" value="2-enoyl-CoA Hydratase, Chain A, domain 1"/>
    <property type="match status" value="1"/>
</dbReference>
<proteinExistence type="predicted"/>
<feature type="signal peptide" evidence="6">
    <location>
        <begin position="1"/>
        <end position="24"/>
    </location>
</feature>
<evidence type="ECO:0000313" key="10">
    <source>
        <dbReference type="EMBL" id="ASV68953.1"/>
    </source>
</evidence>
<dbReference type="InterPro" id="IPR029045">
    <property type="entry name" value="ClpP/crotonase-like_dom_sf"/>
</dbReference>
<feature type="transmembrane region" description="Helical" evidence="5">
    <location>
        <begin position="227"/>
        <end position="247"/>
    </location>
</feature>
<dbReference type="KEGG" id="bko:CKF48_17620"/>
<feature type="transmembrane region" description="Helical" evidence="5">
    <location>
        <begin position="277"/>
        <end position="295"/>
    </location>
</feature>
<dbReference type="CDD" id="cd07021">
    <property type="entry name" value="Clp_protease_NfeD_like"/>
    <property type="match status" value="1"/>
</dbReference>
<dbReference type="InterPro" id="IPR052165">
    <property type="entry name" value="Membrane_assoc_protease"/>
</dbReference>
<keyword evidence="2 5" id="KW-0812">Transmembrane</keyword>
<evidence type="ECO:0000259" key="8">
    <source>
        <dbReference type="Pfam" id="PF24961"/>
    </source>
</evidence>
<feature type="transmembrane region" description="Helical" evidence="5">
    <location>
        <begin position="327"/>
        <end position="348"/>
    </location>
</feature>
<dbReference type="SUPFAM" id="SSF141322">
    <property type="entry name" value="NfeD domain-like"/>
    <property type="match status" value="1"/>
</dbReference>
<dbReference type="AlphaFoldDB" id="A0A248TL69"/>
<dbReference type="InterPro" id="IPR056738">
    <property type="entry name" value="NfeD1b_N"/>
</dbReference>
<evidence type="ECO:0000256" key="1">
    <source>
        <dbReference type="ARBA" id="ARBA00004141"/>
    </source>
</evidence>
<dbReference type="OrthoDB" id="9806253at2"/>
<protein>
    <submittedName>
        <fullName evidence="10">Uncharacterized protein</fullName>
    </submittedName>
</protein>
<feature type="transmembrane region" description="Helical" evidence="5">
    <location>
        <begin position="254"/>
        <end position="271"/>
    </location>
</feature>